<dbReference type="PROSITE" id="PS51864">
    <property type="entry name" value="ASTACIN"/>
    <property type="match status" value="1"/>
</dbReference>
<dbReference type="SMART" id="SM00235">
    <property type="entry name" value="ZnMc"/>
    <property type="match status" value="1"/>
</dbReference>
<evidence type="ECO:0000256" key="3">
    <source>
        <dbReference type="ARBA" id="ARBA00022723"/>
    </source>
</evidence>
<dbReference type="EnsemblMetazoa" id="PPA38606.1">
    <property type="protein sequence ID" value="PPA38606.1"/>
    <property type="gene ID" value="WBGene00276975"/>
</dbReference>
<feature type="binding site" evidence="9">
    <location>
        <position position="229"/>
    </location>
    <ligand>
        <name>Zn(2+)</name>
        <dbReference type="ChEBI" id="CHEBI:29105"/>
        <note>catalytic</note>
    </ligand>
</feature>
<keyword evidence="4 9" id="KW-0378">Hydrolase</keyword>
<accession>A0A8R1UUN2</accession>
<sequence>MRVIVWLLILPLSNSFPIVTEELFDHSGERPPQTHTQSLSQFTRLYDTLSVLVKDEYKNTIIAHSDEEFRIDYEIKNTNESLNIADFNANNSIKGELFQGDIRISVTQLEKIIDGLINDDEEINGSGIEEDGNDYTDNDIIHRRKRRQTIKGIDVKWSEGVPYSFHPLLSLKARNLIQDAIHFWETETCIQFRPRFFESQYLYFIAADGCWSTYGVISHEIGHALGLFHEQSRYDRDNHISLDPLRVQLGYIFQFSKIPASQLSTYNLPYDVGSIMHYAPNEFSSFSFMPALSARDPFLQQSMGQLGGPSFLDVAILNIHYDCRMKCPVKIPCSNSGYQDARDCTRCKCPSGFGGVDCRDIESPTIIKCGGVLNATVSPRQLTVNIKANIMRTTERRCIYHIVAPQNSVKIEIKVIEIDGTCQYGCWKEGMEIKTQSDPRPVGYRFCCIRQNKTTIISYRHRIPLMVYSRGKNTRTVIHYRYLRDSENEEMSSGETINRTMNYSNEELNGDLRRGDRVSMLLNNKTEVDEHFRKRRDTKWKYEDEEEFVTEDRPL</sequence>
<evidence type="ECO:0000256" key="5">
    <source>
        <dbReference type="ARBA" id="ARBA00022833"/>
    </source>
</evidence>
<dbReference type="InterPro" id="IPR035914">
    <property type="entry name" value="Sperma_CUB_dom_sf"/>
</dbReference>
<dbReference type="EC" id="3.4.24.-" evidence="10"/>
<dbReference type="AlphaFoldDB" id="A0A2A6BYQ9"/>
<comment type="cofactor">
    <cofactor evidence="9 10">
        <name>Zn(2+)</name>
        <dbReference type="ChEBI" id="CHEBI:29105"/>
    </cofactor>
    <text evidence="9 10">Binds 1 zinc ion per subunit.</text>
</comment>
<dbReference type="PANTHER" id="PTHR10127">
    <property type="entry name" value="DISCOIDIN, CUB, EGF, LAMININ , AND ZINC METALLOPROTEASE DOMAIN CONTAINING"/>
    <property type="match status" value="1"/>
</dbReference>
<keyword evidence="2 9" id="KW-0645">Protease</keyword>
<dbReference type="SUPFAM" id="SSF49854">
    <property type="entry name" value="Spermadhesin, CUB domain"/>
    <property type="match status" value="1"/>
</dbReference>
<feature type="active site" evidence="9">
    <location>
        <position position="220"/>
    </location>
</feature>
<evidence type="ECO:0000313" key="12">
    <source>
        <dbReference type="Proteomes" id="UP000005239"/>
    </source>
</evidence>
<keyword evidence="1" id="KW-0245">EGF-like domain</keyword>
<evidence type="ECO:0000256" key="1">
    <source>
        <dbReference type="ARBA" id="ARBA00022536"/>
    </source>
</evidence>
<name>A0A2A6BYQ9_PRIPA</name>
<evidence type="ECO:0000256" key="4">
    <source>
        <dbReference type="ARBA" id="ARBA00022801"/>
    </source>
</evidence>
<dbReference type="InterPro" id="IPR024079">
    <property type="entry name" value="MetalloPept_cat_dom_sf"/>
</dbReference>
<organism evidence="11 12">
    <name type="scientific">Pristionchus pacificus</name>
    <name type="common">Parasitic nematode worm</name>
    <dbReference type="NCBI Taxonomy" id="54126"/>
    <lineage>
        <taxon>Eukaryota</taxon>
        <taxon>Metazoa</taxon>
        <taxon>Ecdysozoa</taxon>
        <taxon>Nematoda</taxon>
        <taxon>Chromadorea</taxon>
        <taxon>Rhabditida</taxon>
        <taxon>Rhabditina</taxon>
        <taxon>Diplogasteromorpha</taxon>
        <taxon>Diplogasteroidea</taxon>
        <taxon>Neodiplogasteridae</taxon>
        <taxon>Pristionchus</taxon>
    </lineage>
</organism>
<protein>
    <recommendedName>
        <fullName evidence="10">Metalloendopeptidase</fullName>
        <ecNumber evidence="10">3.4.24.-</ecNumber>
    </recommendedName>
</protein>
<keyword evidence="5 9" id="KW-0862">Zinc</keyword>
<dbReference type="GO" id="GO:0006508">
    <property type="term" value="P:proteolysis"/>
    <property type="evidence" value="ECO:0007669"/>
    <property type="project" value="UniProtKB-KW"/>
</dbReference>
<evidence type="ECO:0000256" key="9">
    <source>
        <dbReference type="PROSITE-ProRule" id="PRU01211"/>
    </source>
</evidence>
<evidence type="ECO:0000313" key="11">
    <source>
        <dbReference type="EnsemblMetazoa" id="PPA38606.1"/>
    </source>
</evidence>
<dbReference type="Proteomes" id="UP000005239">
    <property type="component" value="Unassembled WGS sequence"/>
</dbReference>
<dbReference type="OrthoDB" id="291007at2759"/>
<evidence type="ECO:0000256" key="7">
    <source>
        <dbReference type="ARBA" id="ARBA00023157"/>
    </source>
</evidence>
<dbReference type="GO" id="GO:0004222">
    <property type="term" value="F:metalloendopeptidase activity"/>
    <property type="evidence" value="ECO:0000318"/>
    <property type="project" value="GO_Central"/>
</dbReference>
<keyword evidence="7" id="KW-1015">Disulfide bond</keyword>
<dbReference type="InterPro" id="IPR034035">
    <property type="entry name" value="Astacin-like_dom"/>
</dbReference>
<comment type="caution">
    <text evidence="8">Lacks conserved residue(s) required for the propagation of feature annotation.</text>
</comment>
<feature type="binding site" evidence="9">
    <location>
        <position position="223"/>
    </location>
    <ligand>
        <name>Zn(2+)</name>
        <dbReference type="ChEBI" id="CHEBI:29105"/>
        <note>catalytic</note>
    </ligand>
</feature>
<dbReference type="InterPro" id="IPR006026">
    <property type="entry name" value="Peptidase_Metallo"/>
</dbReference>
<dbReference type="PANTHER" id="PTHR10127:SF891">
    <property type="entry name" value="ZINC METALLOPROTEINASE NAS-29"/>
    <property type="match status" value="1"/>
</dbReference>
<dbReference type="PRINTS" id="PR00480">
    <property type="entry name" value="ASTACIN"/>
</dbReference>
<dbReference type="InterPro" id="IPR001506">
    <property type="entry name" value="Peptidase_M12A"/>
</dbReference>
<dbReference type="GO" id="GO:0005615">
    <property type="term" value="C:extracellular space"/>
    <property type="evidence" value="ECO:0000318"/>
    <property type="project" value="GO_Central"/>
</dbReference>
<accession>A0A2A6BYQ9</accession>
<dbReference type="SUPFAM" id="SSF55486">
    <property type="entry name" value="Metalloproteases ('zincins'), catalytic domain"/>
    <property type="match status" value="1"/>
</dbReference>
<evidence type="ECO:0000256" key="2">
    <source>
        <dbReference type="ARBA" id="ARBA00022670"/>
    </source>
</evidence>
<dbReference type="PROSITE" id="PS01180">
    <property type="entry name" value="CUB"/>
    <property type="match status" value="1"/>
</dbReference>
<keyword evidence="3 9" id="KW-0479">Metal-binding</keyword>
<reference evidence="11" key="2">
    <citation type="submission" date="2022-06" db="UniProtKB">
        <authorList>
            <consortium name="EnsemblMetazoa"/>
        </authorList>
    </citation>
    <scope>IDENTIFICATION</scope>
    <source>
        <strain evidence="11">PS312</strain>
    </source>
</reference>
<keyword evidence="12" id="KW-1185">Reference proteome</keyword>
<keyword evidence="6 9" id="KW-0482">Metalloprotease</keyword>
<proteinExistence type="predicted"/>
<feature type="binding site" evidence="9">
    <location>
        <position position="219"/>
    </location>
    <ligand>
        <name>Zn(2+)</name>
        <dbReference type="ChEBI" id="CHEBI:29105"/>
        <note>catalytic</note>
    </ligand>
</feature>
<gene>
    <name evidence="11" type="primary">WBGene00276975</name>
</gene>
<evidence type="ECO:0000256" key="6">
    <source>
        <dbReference type="ARBA" id="ARBA00023049"/>
    </source>
</evidence>
<dbReference type="CDD" id="cd04280">
    <property type="entry name" value="ZnMc_astacin_like"/>
    <property type="match status" value="1"/>
</dbReference>
<dbReference type="Pfam" id="PF01400">
    <property type="entry name" value="Astacin"/>
    <property type="match status" value="1"/>
</dbReference>
<reference evidence="12" key="1">
    <citation type="journal article" date="2008" name="Nat. Genet.">
        <title>The Pristionchus pacificus genome provides a unique perspective on nematode lifestyle and parasitism.</title>
        <authorList>
            <person name="Dieterich C."/>
            <person name="Clifton S.W."/>
            <person name="Schuster L.N."/>
            <person name="Chinwalla A."/>
            <person name="Delehaunty K."/>
            <person name="Dinkelacker I."/>
            <person name="Fulton L."/>
            <person name="Fulton R."/>
            <person name="Godfrey J."/>
            <person name="Minx P."/>
            <person name="Mitreva M."/>
            <person name="Roeseler W."/>
            <person name="Tian H."/>
            <person name="Witte H."/>
            <person name="Yang S.P."/>
            <person name="Wilson R.K."/>
            <person name="Sommer R.J."/>
        </authorList>
    </citation>
    <scope>NUCLEOTIDE SEQUENCE [LARGE SCALE GENOMIC DNA]</scope>
    <source>
        <strain evidence="12">PS312</strain>
    </source>
</reference>
<dbReference type="InterPro" id="IPR000859">
    <property type="entry name" value="CUB_dom"/>
</dbReference>
<dbReference type="GO" id="GO:0008270">
    <property type="term" value="F:zinc ion binding"/>
    <property type="evidence" value="ECO:0007669"/>
    <property type="project" value="UniProtKB-UniRule"/>
</dbReference>
<evidence type="ECO:0000256" key="10">
    <source>
        <dbReference type="RuleBase" id="RU361183"/>
    </source>
</evidence>
<evidence type="ECO:0000256" key="8">
    <source>
        <dbReference type="PROSITE-ProRule" id="PRU00059"/>
    </source>
</evidence>
<dbReference type="Gene3D" id="3.40.390.10">
    <property type="entry name" value="Collagenase (Catalytic Domain)"/>
    <property type="match status" value="2"/>
</dbReference>